<dbReference type="PANTHER" id="PTHR30473">
    <property type="entry name" value="PROTEIN PHOH"/>
    <property type="match status" value="1"/>
</dbReference>
<keyword evidence="1" id="KW-0547">Nucleotide-binding</keyword>
<organism evidence="4">
    <name type="scientific">viral metagenome</name>
    <dbReference type="NCBI Taxonomy" id="1070528"/>
    <lineage>
        <taxon>unclassified sequences</taxon>
        <taxon>metagenomes</taxon>
        <taxon>organismal metagenomes</taxon>
    </lineage>
</organism>
<dbReference type="GO" id="GO:0005829">
    <property type="term" value="C:cytosol"/>
    <property type="evidence" value="ECO:0007669"/>
    <property type="project" value="TreeGrafter"/>
</dbReference>
<dbReference type="Gene3D" id="3.40.50.300">
    <property type="entry name" value="P-loop containing nucleotide triphosphate hydrolases"/>
    <property type="match status" value="1"/>
</dbReference>
<evidence type="ECO:0000256" key="1">
    <source>
        <dbReference type="ARBA" id="ARBA00022741"/>
    </source>
</evidence>
<dbReference type="SUPFAM" id="SSF52540">
    <property type="entry name" value="P-loop containing nucleoside triphosphate hydrolases"/>
    <property type="match status" value="1"/>
</dbReference>
<evidence type="ECO:0000259" key="3">
    <source>
        <dbReference type="Pfam" id="PF02562"/>
    </source>
</evidence>
<dbReference type="InterPro" id="IPR051451">
    <property type="entry name" value="PhoH2-like"/>
</dbReference>
<sequence length="241" mass="27909">MKQIKSFVVVVVFFSVMVYAYQHKFQPLDTRQQKLDTLLQSESTKIVCVTGAAGTGKTFLSCQEAVSQLRHKKKNKIVITRPLVFVENEELGFLPGDMNEKMLPWTMPIFDHMKEFMETTEVKRLVQENKIEISPLGYMRGRTFKDAFIILDEAQNTTPQQMKMFLTRMGNNSKVVINGDLEQSDLPVSNNGLQDFILRLQSRYIDDTHGMYRDGFGLVQLYPENTYRNDMVRKVLDIYKA</sequence>
<keyword evidence="2" id="KW-0067">ATP-binding</keyword>
<evidence type="ECO:0000313" key="4">
    <source>
        <dbReference type="EMBL" id="QHT10032.1"/>
    </source>
</evidence>
<dbReference type="GO" id="GO:0005524">
    <property type="term" value="F:ATP binding"/>
    <property type="evidence" value="ECO:0007669"/>
    <property type="project" value="UniProtKB-KW"/>
</dbReference>
<dbReference type="Pfam" id="PF02562">
    <property type="entry name" value="PhoH"/>
    <property type="match status" value="1"/>
</dbReference>
<dbReference type="PANTHER" id="PTHR30473:SF2">
    <property type="entry name" value="PIN DOMAIN-CONTAINING PROTEIN"/>
    <property type="match status" value="1"/>
</dbReference>
<evidence type="ECO:0000256" key="2">
    <source>
        <dbReference type="ARBA" id="ARBA00022840"/>
    </source>
</evidence>
<accession>A0A6C0D0T9</accession>
<dbReference type="InterPro" id="IPR003714">
    <property type="entry name" value="PhoH"/>
</dbReference>
<dbReference type="EMBL" id="MN739518">
    <property type="protein sequence ID" value="QHT10032.1"/>
    <property type="molecule type" value="Genomic_DNA"/>
</dbReference>
<reference evidence="4" key="1">
    <citation type="journal article" date="2020" name="Nature">
        <title>Giant virus diversity and host interactions through global metagenomics.</title>
        <authorList>
            <person name="Schulz F."/>
            <person name="Roux S."/>
            <person name="Paez-Espino D."/>
            <person name="Jungbluth S."/>
            <person name="Walsh D.A."/>
            <person name="Denef V.J."/>
            <person name="McMahon K.D."/>
            <person name="Konstantinidis K.T."/>
            <person name="Eloe-Fadrosh E.A."/>
            <person name="Kyrpides N.C."/>
            <person name="Woyke T."/>
        </authorList>
    </citation>
    <scope>NUCLEOTIDE SEQUENCE</scope>
    <source>
        <strain evidence="4">GVMAG-M-3300023174-104</strain>
    </source>
</reference>
<name>A0A6C0D0T9_9ZZZZ</name>
<feature type="domain" description="PhoH-like protein" evidence="3">
    <location>
        <begin position="26"/>
        <end position="239"/>
    </location>
</feature>
<proteinExistence type="predicted"/>
<dbReference type="AlphaFoldDB" id="A0A6C0D0T9"/>
<dbReference type="InterPro" id="IPR027417">
    <property type="entry name" value="P-loop_NTPase"/>
</dbReference>
<protein>
    <recommendedName>
        <fullName evidence="3">PhoH-like protein domain-containing protein</fullName>
    </recommendedName>
</protein>